<evidence type="ECO:0000256" key="3">
    <source>
        <dbReference type="ARBA" id="ARBA00022777"/>
    </source>
</evidence>
<reference evidence="5 6" key="1">
    <citation type="submission" date="2016-10" db="EMBL/GenBank/DDBJ databases">
        <authorList>
            <person name="de Groot N.N."/>
        </authorList>
    </citation>
    <scope>NUCLEOTIDE SEQUENCE [LARGE SCALE GENOMIC DNA]</scope>
    <source>
        <strain evidence="5 6">DSM 16195</strain>
    </source>
</reference>
<dbReference type="InterPro" id="IPR011611">
    <property type="entry name" value="PfkB_dom"/>
</dbReference>
<dbReference type="PANTHER" id="PTHR43085:SF57">
    <property type="entry name" value="CARBOHYDRATE KINASE PFKB DOMAIN-CONTAINING PROTEIN"/>
    <property type="match status" value="1"/>
</dbReference>
<dbReference type="OrthoDB" id="9813569at2"/>
<feature type="domain" description="Carbohydrate kinase PfkB" evidence="4">
    <location>
        <begin position="15"/>
        <end position="282"/>
    </location>
</feature>
<dbReference type="GO" id="GO:0016301">
    <property type="term" value="F:kinase activity"/>
    <property type="evidence" value="ECO:0007669"/>
    <property type="project" value="UniProtKB-KW"/>
</dbReference>
<evidence type="ECO:0000256" key="1">
    <source>
        <dbReference type="ARBA" id="ARBA00010688"/>
    </source>
</evidence>
<dbReference type="SUPFAM" id="SSF53613">
    <property type="entry name" value="Ribokinase-like"/>
    <property type="match status" value="1"/>
</dbReference>
<evidence type="ECO:0000313" key="5">
    <source>
        <dbReference type="EMBL" id="SDE76248.1"/>
    </source>
</evidence>
<dbReference type="AlphaFoldDB" id="A0A1G7FK29"/>
<dbReference type="InterPro" id="IPR050306">
    <property type="entry name" value="PfkB_Carbo_kinase"/>
</dbReference>
<evidence type="ECO:0000259" key="4">
    <source>
        <dbReference type="Pfam" id="PF00294"/>
    </source>
</evidence>
<dbReference type="STRING" id="227084.SAMN05421855_102604"/>
<organism evidence="5 6">
    <name type="scientific">Ulvibacter litoralis</name>
    <dbReference type="NCBI Taxonomy" id="227084"/>
    <lineage>
        <taxon>Bacteria</taxon>
        <taxon>Pseudomonadati</taxon>
        <taxon>Bacteroidota</taxon>
        <taxon>Flavobacteriia</taxon>
        <taxon>Flavobacteriales</taxon>
        <taxon>Flavobacteriaceae</taxon>
        <taxon>Ulvibacter</taxon>
    </lineage>
</organism>
<evidence type="ECO:0000313" key="6">
    <source>
        <dbReference type="Proteomes" id="UP000199321"/>
    </source>
</evidence>
<dbReference type="PANTHER" id="PTHR43085">
    <property type="entry name" value="HEXOKINASE FAMILY MEMBER"/>
    <property type="match status" value="1"/>
</dbReference>
<dbReference type="CDD" id="cd01167">
    <property type="entry name" value="bac_FRK"/>
    <property type="match status" value="1"/>
</dbReference>
<protein>
    <submittedName>
        <fullName evidence="5">Fructokinase</fullName>
    </submittedName>
</protein>
<keyword evidence="6" id="KW-1185">Reference proteome</keyword>
<dbReference type="Gene3D" id="3.40.1190.20">
    <property type="match status" value="1"/>
</dbReference>
<gene>
    <name evidence="5" type="ORF">SAMN05421855_102604</name>
</gene>
<dbReference type="Proteomes" id="UP000199321">
    <property type="component" value="Unassembled WGS sequence"/>
</dbReference>
<keyword evidence="3 5" id="KW-0418">Kinase</keyword>
<dbReference type="InterPro" id="IPR029056">
    <property type="entry name" value="Ribokinase-like"/>
</dbReference>
<comment type="similarity">
    <text evidence="1">Belongs to the carbohydrate kinase PfkB family.</text>
</comment>
<name>A0A1G7FK29_9FLAO</name>
<accession>A0A1G7FK29</accession>
<keyword evidence="2" id="KW-0808">Transferase</keyword>
<sequence>MTHIVCFGEVLWDNFPTHKKIGGAPLNVALRLQSLHNNVSIISRIGNDNQGVKIKEYCNEHGVNTENIQVSSTLNTGEVTVTLNQKGSASYDIKHPRAWDNIQFNENIKTKTLQSDAFIYGSLVAREEISRQTLYKLLEVAKYKVFDVNLRAPYFTSEVLNHLMNKADFIKFNDEEITEIAAMLDSGTVSLEQHITFIAKHTNTNTICVTRGSQGAIFYYHNKFYYNNGYQIEVKDTVGAGDSFLGSLIHKLIEGDTPQKAIDFACAMGAMVASREGANPKITTEEISTIMNF</sequence>
<proteinExistence type="inferred from homology"/>
<dbReference type="Pfam" id="PF00294">
    <property type="entry name" value="PfkB"/>
    <property type="match status" value="1"/>
</dbReference>
<dbReference type="RefSeq" id="WP_093143339.1">
    <property type="nucleotide sequence ID" value="NZ_BMWO01000002.1"/>
</dbReference>
<evidence type="ECO:0000256" key="2">
    <source>
        <dbReference type="ARBA" id="ARBA00022679"/>
    </source>
</evidence>
<dbReference type="EMBL" id="FNBA01000002">
    <property type="protein sequence ID" value="SDE76248.1"/>
    <property type="molecule type" value="Genomic_DNA"/>
</dbReference>